<evidence type="ECO:0000313" key="2">
    <source>
        <dbReference type="EMBL" id="KHQ51702.1"/>
    </source>
</evidence>
<keyword evidence="3" id="KW-1185">Reference proteome</keyword>
<reference evidence="2 3" key="1">
    <citation type="submission" date="2014-10" db="EMBL/GenBank/DDBJ databases">
        <title>Genome sequence of Ponticoccus sp. strain UMTAT08 isolated from clonal culture of toxic dinoflagellate Alexandrium tamiyavanichii.</title>
        <authorList>
            <person name="Gan H.Y."/>
            <person name="Muhd D.-D."/>
            <person name="Mohd Noor M.E."/>
            <person name="Yeong Y.S."/>
            <person name="Usup G."/>
        </authorList>
    </citation>
    <scope>NUCLEOTIDE SEQUENCE [LARGE SCALE GENOMIC DNA]</scope>
    <source>
        <strain evidence="2 3">UMTAT08</strain>
    </source>
</reference>
<dbReference type="OrthoDB" id="5377981at2"/>
<sequence length="389" mass="41375">MTDISAALRASQLDALAGAIKQDIDAAHYDGMAVGLRLGGRTVYQEHFGFADRRSGRKLDGRDVFAVLSFTKAFTALAVFQAVERGAISLTTRVADVLPAFAANGKQNVTVAQLLSHTGGMPFTLPGLTEEMQGDLRATVELACKIAPVNTPGDVVSYSAQVSYDVLGGVIEALDPKGRPYREIIADQIFRPLGMSQSAIGARPGIAQQRVPIVARNETPMNLGLMARDAKMTETSELPGGGGYASLDDMLRFVAMLEGGGALEGQHVVSPASLTLARQNHTGQRPNNTLAAQREIRGLAPYPAYLGLGFFLRGEGLFPMPFGHLASPATYGCIGAGSMVFWCDPQRKLSAVFLSSGLMDQVDSHLRFQRLSDMVHAALPPGNSISEAD</sequence>
<proteinExistence type="predicted"/>
<evidence type="ECO:0000259" key="1">
    <source>
        <dbReference type="Pfam" id="PF00144"/>
    </source>
</evidence>
<accession>A0A0B3RUC8</accession>
<dbReference type="InterPro" id="IPR012338">
    <property type="entry name" value="Beta-lactam/transpept-like"/>
</dbReference>
<dbReference type="PANTHER" id="PTHR43283">
    <property type="entry name" value="BETA-LACTAMASE-RELATED"/>
    <property type="match status" value="1"/>
</dbReference>
<dbReference type="PANTHER" id="PTHR43283:SF3">
    <property type="entry name" value="BETA-LACTAMASE FAMILY PROTEIN (AFU_ORTHOLOGUE AFUA_5G07500)"/>
    <property type="match status" value="1"/>
</dbReference>
<feature type="domain" description="Beta-lactamase-related" evidence="1">
    <location>
        <begin position="18"/>
        <end position="359"/>
    </location>
</feature>
<dbReference type="PATRIC" id="fig|1515334.3.peg.3895"/>
<dbReference type="Gene3D" id="3.40.710.10">
    <property type="entry name" value="DD-peptidase/beta-lactamase superfamily"/>
    <property type="match status" value="1"/>
</dbReference>
<dbReference type="RefSeq" id="WP_043144508.1">
    <property type="nucleotide sequence ID" value="NZ_JSUQ01000016.1"/>
</dbReference>
<organism evidence="2 3">
    <name type="scientific">Mameliella alba</name>
    <dbReference type="NCBI Taxonomy" id="561184"/>
    <lineage>
        <taxon>Bacteria</taxon>
        <taxon>Pseudomonadati</taxon>
        <taxon>Pseudomonadota</taxon>
        <taxon>Alphaproteobacteria</taxon>
        <taxon>Rhodobacterales</taxon>
        <taxon>Roseobacteraceae</taxon>
        <taxon>Mameliella</taxon>
    </lineage>
</organism>
<dbReference type="InterPro" id="IPR050789">
    <property type="entry name" value="Diverse_Enzym_Activities"/>
</dbReference>
<gene>
    <name evidence="2" type="ORF">OA50_03865</name>
</gene>
<protein>
    <submittedName>
        <fullName evidence="2">Beta-lactamase class C</fullName>
    </submittedName>
</protein>
<evidence type="ECO:0000313" key="3">
    <source>
        <dbReference type="Proteomes" id="UP000030960"/>
    </source>
</evidence>
<comment type="caution">
    <text evidence="2">The sequence shown here is derived from an EMBL/GenBank/DDBJ whole genome shotgun (WGS) entry which is preliminary data.</text>
</comment>
<dbReference type="Pfam" id="PF00144">
    <property type="entry name" value="Beta-lactamase"/>
    <property type="match status" value="1"/>
</dbReference>
<dbReference type="AlphaFoldDB" id="A0A0B3RUC8"/>
<dbReference type="SUPFAM" id="SSF56601">
    <property type="entry name" value="beta-lactamase/transpeptidase-like"/>
    <property type="match status" value="1"/>
</dbReference>
<dbReference type="InterPro" id="IPR001466">
    <property type="entry name" value="Beta-lactam-related"/>
</dbReference>
<dbReference type="EMBL" id="JSUQ01000016">
    <property type="protein sequence ID" value="KHQ51702.1"/>
    <property type="molecule type" value="Genomic_DNA"/>
</dbReference>
<dbReference type="Proteomes" id="UP000030960">
    <property type="component" value="Unassembled WGS sequence"/>
</dbReference>
<name>A0A0B3RUC8_9RHOB</name>